<dbReference type="SUPFAM" id="SSF82679">
    <property type="entry name" value="N-utilization substance G protein NusG, N-terminal domain"/>
    <property type="match status" value="1"/>
</dbReference>
<name>A0A2U1KIG4_ARTAN</name>
<dbReference type="Gene3D" id="2.30.30.30">
    <property type="match status" value="1"/>
</dbReference>
<keyword evidence="6" id="KW-1185">Reference proteome</keyword>
<dbReference type="GO" id="GO:0031564">
    <property type="term" value="P:transcription antitermination"/>
    <property type="evidence" value="ECO:0007669"/>
    <property type="project" value="UniProtKB-KW"/>
</dbReference>
<proteinExistence type="predicted"/>
<dbReference type="AlphaFoldDB" id="A0A2U1KIG4"/>
<dbReference type="GO" id="GO:0006354">
    <property type="term" value="P:DNA-templated transcription elongation"/>
    <property type="evidence" value="ECO:0007669"/>
    <property type="project" value="InterPro"/>
</dbReference>
<keyword evidence="3" id="KW-0804">Transcription</keyword>
<dbReference type="STRING" id="35608.A0A2U1KIG4"/>
<evidence type="ECO:0000313" key="5">
    <source>
        <dbReference type="EMBL" id="PWA36559.1"/>
    </source>
</evidence>
<evidence type="ECO:0000256" key="1">
    <source>
        <dbReference type="ARBA" id="ARBA00022814"/>
    </source>
</evidence>
<dbReference type="Pfam" id="PF00467">
    <property type="entry name" value="KOW"/>
    <property type="match status" value="1"/>
</dbReference>
<dbReference type="InterPro" id="IPR036735">
    <property type="entry name" value="NGN_dom_sf"/>
</dbReference>
<evidence type="ECO:0000259" key="4">
    <source>
        <dbReference type="SMART" id="SM00738"/>
    </source>
</evidence>
<dbReference type="InterPro" id="IPR006645">
    <property type="entry name" value="NGN-like_dom"/>
</dbReference>
<dbReference type="InterPro" id="IPR043425">
    <property type="entry name" value="NusG-like"/>
</dbReference>
<dbReference type="InterPro" id="IPR005824">
    <property type="entry name" value="KOW"/>
</dbReference>
<dbReference type="Gene3D" id="3.30.70.940">
    <property type="entry name" value="NusG, N-terminal domain"/>
    <property type="match status" value="1"/>
</dbReference>
<dbReference type="InterPro" id="IPR008991">
    <property type="entry name" value="Translation_prot_SH3-like_sf"/>
</dbReference>
<evidence type="ECO:0000256" key="3">
    <source>
        <dbReference type="ARBA" id="ARBA00023163"/>
    </source>
</evidence>
<evidence type="ECO:0000256" key="2">
    <source>
        <dbReference type="ARBA" id="ARBA00023015"/>
    </source>
</evidence>
<protein>
    <submittedName>
        <fullName evidence="5">Plastid transcriptionally active 13</fullName>
    </submittedName>
</protein>
<dbReference type="Pfam" id="PF02357">
    <property type="entry name" value="NusG"/>
    <property type="match status" value="1"/>
</dbReference>
<dbReference type="EMBL" id="PKPP01017993">
    <property type="protein sequence ID" value="PWA36559.1"/>
    <property type="molecule type" value="Genomic_DNA"/>
</dbReference>
<keyword evidence="1" id="KW-0889">Transcription antitermination</keyword>
<dbReference type="CDD" id="cd09890">
    <property type="entry name" value="NGN_plant"/>
    <property type="match status" value="1"/>
</dbReference>
<dbReference type="OrthoDB" id="8300383at2759"/>
<accession>A0A2U1KIG4</accession>
<dbReference type="Proteomes" id="UP000245207">
    <property type="component" value="Unassembled WGS sequence"/>
</dbReference>
<comment type="caution">
    <text evidence="5">The sequence shown here is derived from an EMBL/GenBank/DDBJ whole genome shotgun (WGS) entry which is preliminary data.</text>
</comment>
<evidence type="ECO:0000313" key="6">
    <source>
        <dbReference type="Proteomes" id="UP000245207"/>
    </source>
</evidence>
<dbReference type="PANTHER" id="PTHR30265:SF4">
    <property type="entry name" value="KOW MOTIF FAMILY PROTEIN, EXPRESSED"/>
    <property type="match status" value="1"/>
</dbReference>
<gene>
    <name evidence="5" type="ORF">CTI12_AA598590</name>
</gene>
<dbReference type="CDD" id="cd06091">
    <property type="entry name" value="KOW_NusG"/>
    <property type="match status" value="1"/>
</dbReference>
<reference evidence="5 6" key="1">
    <citation type="journal article" date="2018" name="Mol. Plant">
        <title>The genome of Artemisia annua provides insight into the evolution of Asteraceae family and artemisinin biosynthesis.</title>
        <authorList>
            <person name="Shen Q."/>
            <person name="Zhang L."/>
            <person name="Liao Z."/>
            <person name="Wang S."/>
            <person name="Yan T."/>
            <person name="Shi P."/>
            <person name="Liu M."/>
            <person name="Fu X."/>
            <person name="Pan Q."/>
            <person name="Wang Y."/>
            <person name="Lv Z."/>
            <person name="Lu X."/>
            <person name="Zhang F."/>
            <person name="Jiang W."/>
            <person name="Ma Y."/>
            <person name="Chen M."/>
            <person name="Hao X."/>
            <person name="Li L."/>
            <person name="Tang Y."/>
            <person name="Lv G."/>
            <person name="Zhou Y."/>
            <person name="Sun X."/>
            <person name="Brodelius P.E."/>
            <person name="Rose J.K.C."/>
            <person name="Tang K."/>
        </authorList>
    </citation>
    <scope>NUCLEOTIDE SEQUENCE [LARGE SCALE GENOMIC DNA]</scope>
    <source>
        <strain evidence="6">cv. Huhao1</strain>
        <tissue evidence="5">Leaf</tissue>
    </source>
</reference>
<keyword evidence="2" id="KW-0805">Transcription regulation</keyword>
<feature type="domain" description="NusG-like N-terminal" evidence="4">
    <location>
        <begin position="107"/>
        <end position="224"/>
    </location>
</feature>
<dbReference type="SMART" id="SM00738">
    <property type="entry name" value="NGN"/>
    <property type="match status" value="1"/>
</dbReference>
<dbReference type="SUPFAM" id="SSF50104">
    <property type="entry name" value="Translation proteins SH3-like domain"/>
    <property type="match status" value="1"/>
</dbReference>
<dbReference type="PANTHER" id="PTHR30265">
    <property type="entry name" value="RHO-INTERACTING TRANSCRIPTION TERMINATION FACTOR NUSG"/>
    <property type="match status" value="1"/>
</dbReference>
<dbReference type="InterPro" id="IPR014722">
    <property type="entry name" value="Rib_uL2_dom2"/>
</dbReference>
<sequence>MMMMVLPNKDLLLMQSSCRPPPLLSFPTIKNKPRNNIILVRATLVEEEQETILTTKEKRELRKANRDSKIGTYNWREQVEEKLLQKPKKQFSSWKEELNLDLLAHMGPQWWILKVSRAKGKDTVERMLQALHKNFPDAEFKVFTAAVDEKTKLKSGKISVKPKSLYPGCVFLHCTLNRELHNFIKEDCEGVGGFVGRMVGNTKKQINKPRPVSETDMEAIFQEVKEKQEASDKAFEEEHLRSLEANIVDKTGKKVVTGKTTKRSRKPSGPILGSAVRIVSGTFTDFTGTIKKLDKKRGLVTVGFSLFGKDTIVDLNLSEIVEEQK</sequence>
<organism evidence="5 6">
    <name type="scientific">Artemisia annua</name>
    <name type="common">Sweet wormwood</name>
    <dbReference type="NCBI Taxonomy" id="35608"/>
    <lineage>
        <taxon>Eukaryota</taxon>
        <taxon>Viridiplantae</taxon>
        <taxon>Streptophyta</taxon>
        <taxon>Embryophyta</taxon>
        <taxon>Tracheophyta</taxon>
        <taxon>Spermatophyta</taxon>
        <taxon>Magnoliopsida</taxon>
        <taxon>eudicotyledons</taxon>
        <taxon>Gunneridae</taxon>
        <taxon>Pentapetalae</taxon>
        <taxon>asterids</taxon>
        <taxon>campanulids</taxon>
        <taxon>Asterales</taxon>
        <taxon>Asteraceae</taxon>
        <taxon>Asteroideae</taxon>
        <taxon>Anthemideae</taxon>
        <taxon>Artemisiinae</taxon>
        <taxon>Artemisia</taxon>
    </lineage>
</organism>